<evidence type="ECO:0000256" key="5">
    <source>
        <dbReference type="ARBA" id="ARBA00022692"/>
    </source>
</evidence>
<reference evidence="9" key="2">
    <citation type="submission" date="2021-08" db="EMBL/GenBank/DDBJ databases">
        <authorList>
            <person name="Tani A."/>
            <person name="Ola A."/>
            <person name="Ogura Y."/>
            <person name="Katsura K."/>
            <person name="Hayashi T."/>
        </authorList>
    </citation>
    <scope>NUCLEOTIDE SEQUENCE</scope>
    <source>
        <strain evidence="9">DSM 23632</strain>
    </source>
</reference>
<reference evidence="9" key="1">
    <citation type="journal article" date="2021" name="Front. Microbiol.">
        <title>Comprehensive Comparative Genomics and Phenotyping of Methylobacterium Species.</title>
        <authorList>
            <person name="Alessa O."/>
            <person name="Ogura Y."/>
            <person name="Fujitani Y."/>
            <person name="Takami H."/>
            <person name="Hayashi T."/>
            <person name="Sahin N."/>
            <person name="Tani A."/>
        </authorList>
    </citation>
    <scope>NUCLEOTIDE SEQUENCE</scope>
    <source>
        <strain evidence="9">DSM 23632</strain>
    </source>
</reference>
<keyword evidence="4" id="KW-1003">Cell membrane</keyword>
<dbReference type="InterPro" id="IPR037294">
    <property type="entry name" value="ABC_BtuC-like"/>
</dbReference>
<dbReference type="InterPro" id="IPR000522">
    <property type="entry name" value="ABC_transptr_permease_BtuC"/>
</dbReference>
<keyword evidence="6 8" id="KW-1133">Transmembrane helix</keyword>
<feature type="transmembrane region" description="Helical" evidence="8">
    <location>
        <begin position="163"/>
        <end position="186"/>
    </location>
</feature>
<comment type="caution">
    <text evidence="9">The sequence shown here is derived from an EMBL/GenBank/DDBJ whole genome shotgun (WGS) entry which is preliminary data.</text>
</comment>
<dbReference type="Pfam" id="PF01032">
    <property type="entry name" value="FecCD"/>
    <property type="match status" value="1"/>
</dbReference>
<keyword evidence="3" id="KW-0813">Transport</keyword>
<keyword evidence="10" id="KW-1185">Reference proteome</keyword>
<dbReference type="Gene3D" id="1.10.3470.10">
    <property type="entry name" value="ABC transporter involved in vitamin B12 uptake, BtuC"/>
    <property type="match status" value="1"/>
</dbReference>
<feature type="transmembrane region" description="Helical" evidence="8">
    <location>
        <begin position="297"/>
        <end position="316"/>
    </location>
</feature>
<feature type="transmembrane region" description="Helical" evidence="8">
    <location>
        <begin position="22"/>
        <end position="44"/>
    </location>
</feature>
<evidence type="ECO:0000313" key="10">
    <source>
        <dbReference type="Proteomes" id="UP001055057"/>
    </source>
</evidence>
<accession>A0ABQ4U2D9</accession>
<evidence type="ECO:0000256" key="6">
    <source>
        <dbReference type="ARBA" id="ARBA00022989"/>
    </source>
</evidence>
<dbReference type="SUPFAM" id="SSF81345">
    <property type="entry name" value="ABC transporter involved in vitamin B12 uptake, BtuC"/>
    <property type="match status" value="1"/>
</dbReference>
<keyword evidence="7 8" id="KW-0472">Membrane</keyword>
<evidence type="ECO:0000256" key="7">
    <source>
        <dbReference type="ARBA" id="ARBA00023136"/>
    </source>
</evidence>
<sequence length="350" mass="35575">MTRALAGTPALGTRRLVRAARVGLPVLALALLVLLSLATGRFGVPFHDVLAVLAAKLLGTESFADPTARTVVLQVRLPRVAGALVVGAALSAAGATYQGLFRNPLVSPDILGVSAGASLGAILGIVLALPVAAIQGLAFAGGLAAVAAVYAVGAAVRRHDPVLTLVLAGVAVGAVLGAGISLLKVLADPYNQLPAITYWLLGSLASVTLADVGAILPAIGLGLVPLVLLRWRMNLMSLGDEEARALGVETRVLRPLFVAAATLVTAAAVSVTGVIGWVGLIVPHVARLLVGPDFRRLLPASMLLGAGYLVAVDLLARSLARTEVPLGILTALVGAPFLLWLLASGRRGWA</sequence>
<dbReference type="EMBL" id="BPRB01000232">
    <property type="protein sequence ID" value="GJE61630.1"/>
    <property type="molecule type" value="Genomic_DNA"/>
</dbReference>
<proteinExistence type="inferred from homology"/>
<evidence type="ECO:0000256" key="3">
    <source>
        <dbReference type="ARBA" id="ARBA00022448"/>
    </source>
</evidence>
<keyword evidence="5 8" id="KW-0812">Transmembrane</keyword>
<feature type="transmembrane region" description="Helical" evidence="8">
    <location>
        <begin position="323"/>
        <end position="343"/>
    </location>
</feature>
<evidence type="ECO:0000256" key="8">
    <source>
        <dbReference type="SAM" id="Phobius"/>
    </source>
</evidence>
<evidence type="ECO:0000256" key="2">
    <source>
        <dbReference type="ARBA" id="ARBA00007935"/>
    </source>
</evidence>
<comment type="similarity">
    <text evidence="2">Belongs to the binding-protein-dependent transport system permease family. FecCD subfamily.</text>
</comment>
<gene>
    <name evidence="9" type="ORF">MPOCJGCO_3753</name>
</gene>
<feature type="transmembrane region" description="Helical" evidence="8">
    <location>
        <begin position="137"/>
        <end position="156"/>
    </location>
</feature>
<protein>
    <submittedName>
        <fullName evidence="9">ABC transporter permease protein</fullName>
    </submittedName>
</protein>
<feature type="transmembrane region" description="Helical" evidence="8">
    <location>
        <begin position="110"/>
        <end position="131"/>
    </location>
</feature>
<evidence type="ECO:0000313" key="9">
    <source>
        <dbReference type="EMBL" id="GJE61630.1"/>
    </source>
</evidence>
<name>A0ABQ4U2D9_9HYPH</name>
<feature type="transmembrane region" description="Helical" evidence="8">
    <location>
        <begin position="252"/>
        <end position="277"/>
    </location>
</feature>
<organism evidence="9 10">
    <name type="scientific">Methylobacterium trifolii</name>
    <dbReference type="NCBI Taxonomy" id="1003092"/>
    <lineage>
        <taxon>Bacteria</taxon>
        <taxon>Pseudomonadati</taxon>
        <taxon>Pseudomonadota</taxon>
        <taxon>Alphaproteobacteria</taxon>
        <taxon>Hyphomicrobiales</taxon>
        <taxon>Methylobacteriaceae</taxon>
        <taxon>Methylobacterium</taxon>
    </lineage>
</organism>
<dbReference type="PANTHER" id="PTHR30472">
    <property type="entry name" value="FERRIC ENTEROBACTIN TRANSPORT SYSTEM PERMEASE PROTEIN"/>
    <property type="match status" value="1"/>
</dbReference>
<comment type="subcellular location">
    <subcellularLocation>
        <location evidence="1">Cell membrane</location>
        <topology evidence="1">Multi-pass membrane protein</topology>
    </subcellularLocation>
</comment>
<evidence type="ECO:0000256" key="1">
    <source>
        <dbReference type="ARBA" id="ARBA00004651"/>
    </source>
</evidence>
<feature type="transmembrane region" description="Helical" evidence="8">
    <location>
        <begin position="198"/>
        <end position="231"/>
    </location>
</feature>
<dbReference type="PANTHER" id="PTHR30472:SF70">
    <property type="entry name" value="MOLYBDATE IMPORT SYSTEM PERMEASE PROTEIN MOLB"/>
    <property type="match status" value="1"/>
</dbReference>
<evidence type="ECO:0000256" key="4">
    <source>
        <dbReference type="ARBA" id="ARBA00022475"/>
    </source>
</evidence>
<dbReference type="CDD" id="cd06550">
    <property type="entry name" value="TM_ABC_iron-siderophores_like"/>
    <property type="match status" value="1"/>
</dbReference>
<feature type="transmembrane region" description="Helical" evidence="8">
    <location>
        <begin position="80"/>
        <end position="98"/>
    </location>
</feature>
<dbReference type="Proteomes" id="UP001055057">
    <property type="component" value="Unassembled WGS sequence"/>
</dbReference>